<reference evidence="2" key="1">
    <citation type="journal article" date="2019" name="Int. J. Syst. Evol. Microbiol.">
        <title>The Global Catalogue of Microorganisms (GCM) 10K type strain sequencing project: providing services to taxonomists for standard genome sequencing and annotation.</title>
        <authorList>
            <consortium name="The Broad Institute Genomics Platform"/>
            <consortium name="The Broad Institute Genome Sequencing Center for Infectious Disease"/>
            <person name="Wu L."/>
            <person name="Ma J."/>
        </authorList>
    </citation>
    <scope>NUCLEOTIDE SEQUENCE [LARGE SCALE GENOMIC DNA]</scope>
    <source>
        <strain evidence="2">NBRC 112502</strain>
    </source>
</reference>
<organism evidence="1 2">
    <name type="scientific">Acidocella aquatica</name>
    <dbReference type="NCBI Taxonomy" id="1922313"/>
    <lineage>
        <taxon>Bacteria</taxon>
        <taxon>Pseudomonadati</taxon>
        <taxon>Pseudomonadota</taxon>
        <taxon>Alphaproteobacteria</taxon>
        <taxon>Acetobacterales</taxon>
        <taxon>Acidocellaceae</taxon>
        <taxon>Acidocella</taxon>
    </lineage>
</organism>
<comment type="caution">
    <text evidence="1">The sequence shown here is derived from an EMBL/GenBank/DDBJ whole genome shotgun (WGS) entry which is preliminary data.</text>
</comment>
<accession>A0ABQ6AEZ5</accession>
<name>A0ABQ6AEZ5_9PROT</name>
<evidence type="ECO:0000313" key="2">
    <source>
        <dbReference type="Proteomes" id="UP001156641"/>
    </source>
</evidence>
<proteinExistence type="predicted"/>
<keyword evidence="2" id="KW-1185">Reference proteome</keyword>
<dbReference type="EMBL" id="BSOS01000094">
    <property type="protein sequence ID" value="GLR68793.1"/>
    <property type="molecule type" value="Genomic_DNA"/>
</dbReference>
<dbReference type="Proteomes" id="UP001156641">
    <property type="component" value="Unassembled WGS sequence"/>
</dbReference>
<gene>
    <name evidence="1" type="ORF">GCM10010909_34750</name>
</gene>
<sequence length="96" mass="11014">MFSYFVTRAEHRAIIEFIGRALEGDQPPMDVEADAIIRALFKRNPDAAYRVTMMAMALSALPEAVQPARRHHHKGWLAALFERREADRPRREPAIS</sequence>
<evidence type="ECO:0000313" key="1">
    <source>
        <dbReference type="EMBL" id="GLR68793.1"/>
    </source>
</evidence>
<protein>
    <submittedName>
        <fullName evidence="1">Uncharacterized protein</fullName>
    </submittedName>
</protein>